<dbReference type="Proteomes" id="UP000011864">
    <property type="component" value="Chromosome"/>
</dbReference>
<proteinExistence type="predicted"/>
<dbReference type="Gene3D" id="6.10.280.220">
    <property type="match status" value="1"/>
</dbReference>
<evidence type="ECO:0000313" key="3">
    <source>
        <dbReference type="Proteomes" id="UP000011864"/>
    </source>
</evidence>
<keyword evidence="3" id="KW-1185">Reference proteome</keyword>
<dbReference type="eggNOG" id="ENOG5033HSU">
    <property type="taxonomic scope" value="Bacteria"/>
</dbReference>
<reference evidence="2 3" key="1">
    <citation type="journal article" date="2013" name="Genome Announc.">
        <title>Complete Genome Sequence of Glaciecola psychrophila Strain 170T.</title>
        <authorList>
            <person name="Yin J."/>
            <person name="Chen J."/>
            <person name="Liu G."/>
            <person name="Yu Y."/>
            <person name="Song L."/>
            <person name="Wang X."/>
            <person name="Qu X."/>
        </authorList>
    </citation>
    <scope>NUCLEOTIDE SEQUENCE [LARGE SCALE GENOMIC DNA]</scope>
    <source>
        <strain evidence="2 3">170</strain>
    </source>
</reference>
<dbReference type="EMBL" id="CP003837">
    <property type="protein sequence ID" value="AGH46421.1"/>
    <property type="molecule type" value="Genomic_DNA"/>
</dbReference>
<dbReference type="OrthoDB" id="9813316at2"/>
<keyword evidence="1" id="KW-0175">Coiled coil</keyword>
<sequence length="95" mass="11142">MSKRDEYVAKLKQTVDELNEKISVLEVKANHAQTEAKAEIEKQISSLKEQAKPLTDKLDHWKEASEEKTDEYLKEAKKIRDAFVHSYNYFKSQLK</sequence>
<protein>
    <recommendedName>
        <fullName evidence="4">Coiled coil domain-containing protein</fullName>
    </recommendedName>
</protein>
<evidence type="ECO:0000313" key="2">
    <source>
        <dbReference type="EMBL" id="AGH46421.1"/>
    </source>
</evidence>
<dbReference type="AlphaFoldDB" id="K6Z000"/>
<evidence type="ECO:0008006" key="4">
    <source>
        <dbReference type="Google" id="ProtNLM"/>
    </source>
</evidence>
<dbReference type="KEGG" id="gps:C427_4319"/>
<feature type="coiled-coil region" evidence="1">
    <location>
        <begin position="8"/>
        <end position="82"/>
    </location>
</feature>
<accession>K6Z000</accession>
<evidence type="ECO:0000256" key="1">
    <source>
        <dbReference type="SAM" id="Coils"/>
    </source>
</evidence>
<organism evidence="2 3">
    <name type="scientific">Paraglaciecola psychrophila 170</name>
    <dbReference type="NCBI Taxonomy" id="1129794"/>
    <lineage>
        <taxon>Bacteria</taxon>
        <taxon>Pseudomonadati</taxon>
        <taxon>Pseudomonadota</taxon>
        <taxon>Gammaproteobacteria</taxon>
        <taxon>Alteromonadales</taxon>
        <taxon>Alteromonadaceae</taxon>
        <taxon>Paraglaciecola</taxon>
    </lineage>
</organism>
<name>K6Z000_9ALTE</name>
<dbReference type="PATRIC" id="fig|1129794.4.peg.4301"/>
<dbReference type="HOGENOM" id="CLU_142668_5_1_6"/>
<dbReference type="RefSeq" id="WP_007639290.1">
    <property type="nucleotide sequence ID" value="NC_020514.1"/>
</dbReference>
<gene>
    <name evidence="2" type="ORF">C427_4319</name>
</gene>